<dbReference type="AlphaFoldDB" id="A0A0G0MYC9"/>
<reference evidence="1 2" key="1">
    <citation type="journal article" date="2015" name="Nature">
        <title>rRNA introns, odd ribosomes, and small enigmatic genomes across a large radiation of phyla.</title>
        <authorList>
            <person name="Brown C.T."/>
            <person name="Hug L.A."/>
            <person name="Thomas B.C."/>
            <person name="Sharon I."/>
            <person name="Castelle C.J."/>
            <person name="Singh A."/>
            <person name="Wilkins M.J."/>
            <person name="Williams K.H."/>
            <person name="Banfield J.F."/>
        </authorList>
    </citation>
    <scope>NUCLEOTIDE SEQUENCE [LARGE SCALE GENOMIC DNA]</scope>
</reference>
<organism evidence="1 2">
    <name type="scientific">candidate division WS6 bacterium GW2011_GWF2_39_15</name>
    <dbReference type="NCBI Taxonomy" id="1619100"/>
    <lineage>
        <taxon>Bacteria</taxon>
        <taxon>Candidatus Dojkabacteria</taxon>
    </lineage>
</organism>
<dbReference type="STRING" id="1619100.UT34_C0002G0063"/>
<protein>
    <submittedName>
        <fullName evidence="1">Uncharacterized protein</fullName>
    </submittedName>
</protein>
<gene>
    <name evidence="1" type="ORF">UT34_C0002G0063</name>
</gene>
<evidence type="ECO:0000313" key="1">
    <source>
        <dbReference type="EMBL" id="KKR05556.1"/>
    </source>
</evidence>
<dbReference type="Proteomes" id="UP000034799">
    <property type="component" value="Unassembled WGS sequence"/>
</dbReference>
<sequence length="179" mass="19555">MAGITVSSLMIVFLSPSVKCPINSSQCSKYHVRFASILNQKLSAGSKPKETCSLSPFTKSGLVCHTRFPLTSSPSLKELEYSLSNCSYSPPVRGSTNNQRQHLSPFIVGTGTLDRMNIWAVTPSEYIRVERLPSSSLRPATCCSTKSDISITSSHPYQVPLGLHSPLFPQVDLQPQPLL</sequence>
<accession>A0A0G0MYC9</accession>
<name>A0A0G0MYC9_9BACT</name>
<comment type="caution">
    <text evidence="1">The sequence shown here is derived from an EMBL/GenBank/DDBJ whole genome shotgun (WGS) entry which is preliminary data.</text>
</comment>
<evidence type="ECO:0000313" key="2">
    <source>
        <dbReference type="Proteomes" id="UP000034799"/>
    </source>
</evidence>
<dbReference type="EMBL" id="LBWK01000002">
    <property type="protein sequence ID" value="KKR05556.1"/>
    <property type="molecule type" value="Genomic_DNA"/>
</dbReference>
<proteinExistence type="predicted"/>